<sequence length="80" mass="8821">RVLEEPSVVHLVTEDHGAEESIDDHDPRSDTANSQSDSESQSHNSSSDEHQSANDESSSDGGLRRGNLERCMAEMLDKRL</sequence>
<proteinExistence type="predicted"/>
<evidence type="ECO:0000313" key="3">
    <source>
        <dbReference type="Proteomes" id="UP001163046"/>
    </source>
</evidence>
<keyword evidence="3" id="KW-1185">Reference proteome</keyword>
<organism evidence="2 3">
    <name type="scientific">Desmophyllum pertusum</name>
    <dbReference type="NCBI Taxonomy" id="174260"/>
    <lineage>
        <taxon>Eukaryota</taxon>
        <taxon>Metazoa</taxon>
        <taxon>Cnidaria</taxon>
        <taxon>Anthozoa</taxon>
        <taxon>Hexacorallia</taxon>
        <taxon>Scleractinia</taxon>
        <taxon>Caryophylliina</taxon>
        <taxon>Caryophylliidae</taxon>
        <taxon>Desmophyllum</taxon>
    </lineage>
</organism>
<dbReference type="AlphaFoldDB" id="A0A9W9ZW84"/>
<feature type="compositionally biased region" description="Basic and acidic residues" evidence="1">
    <location>
        <begin position="12"/>
        <end position="29"/>
    </location>
</feature>
<name>A0A9W9ZW84_9CNID</name>
<accession>A0A9W9ZW84</accession>
<dbReference type="EMBL" id="MU825639">
    <property type="protein sequence ID" value="KAJ7388103.1"/>
    <property type="molecule type" value="Genomic_DNA"/>
</dbReference>
<evidence type="ECO:0000256" key="1">
    <source>
        <dbReference type="SAM" id="MobiDB-lite"/>
    </source>
</evidence>
<feature type="region of interest" description="Disordered" evidence="1">
    <location>
        <begin position="1"/>
        <end position="80"/>
    </location>
</feature>
<evidence type="ECO:0000313" key="2">
    <source>
        <dbReference type="EMBL" id="KAJ7388103.1"/>
    </source>
</evidence>
<feature type="non-terminal residue" evidence="2">
    <location>
        <position position="80"/>
    </location>
</feature>
<comment type="caution">
    <text evidence="2">The sequence shown here is derived from an EMBL/GenBank/DDBJ whole genome shotgun (WGS) entry which is preliminary data.</text>
</comment>
<feature type="compositionally biased region" description="Low complexity" evidence="1">
    <location>
        <begin position="33"/>
        <end position="45"/>
    </location>
</feature>
<reference evidence="2" key="1">
    <citation type="submission" date="2023-01" db="EMBL/GenBank/DDBJ databases">
        <title>Genome assembly of the deep-sea coral Lophelia pertusa.</title>
        <authorList>
            <person name="Herrera S."/>
            <person name="Cordes E."/>
        </authorList>
    </citation>
    <scope>NUCLEOTIDE SEQUENCE</scope>
    <source>
        <strain evidence="2">USNM1676648</strain>
        <tissue evidence="2">Polyp</tissue>
    </source>
</reference>
<feature type="compositionally biased region" description="Basic and acidic residues" evidence="1">
    <location>
        <begin position="62"/>
        <end position="80"/>
    </location>
</feature>
<protein>
    <submittedName>
        <fullName evidence="2">Uncharacterized protein</fullName>
    </submittedName>
</protein>
<gene>
    <name evidence="2" type="ORF">OS493_039810</name>
</gene>
<dbReference type="Proteomes" id="UP001163046">
    <property type="component" value="Unassembled WGS sequence"/>
</dbReference>